<keyword evidence="2" id="KW-1185">Reference proteome</keyword>
<name>U5MVH6_CLOSA</name>
<gene>
    <name evidence="1" type="ORF">CLSA_c26750</name>
</gene>
<organism evidence="1 2">
    <name type="scientific">Clostridium saccharobutylicum DSM 13864</name>
    <dbReference type="NCBI Taxonomy" id="1345695"/>
    <lineage>
        <taxon>Bacteria</taxon>
        <taxon>Bacillati</taxon>
        <taxon>Bacillota</taxon>
        <taxon>Clostridia</taxon>
        <taxon>Eubacteriales</taxon>
        <taxon>Clostridiaceae</taxon>
        <taxon>Clostridium</taxon>
    </lineage>
</organism>
<reference evidence="1 2" key="1">
    <citation type="journal article" date="2013" name="Genome Announc.">
        <title>Complete Genome Sequence of the Solvent Producer Clostridium saccharobutylicum NCP262 (DSM 13864).</title>
        <authorList>
            <person name="Poehlein A."/>
            <person name="Hartwich K."/>
            <person name="Krabben P."/>
            <person name="Ehrenreich A."/>
            <person name="Liebl W."/>
            <person name="Durre P."/>
            <person name="Gottschalk G."/>
            <person name="Daniel R."/>
        </authorList>
    </citation>
    <scope>NUCLEOTIDE SEQUENCE [LARGE SCALE GENOMIC DNA]</scope>
    <source>
        <strain evidence="1">DSM 13864</strain>
    </source>
</reference>
<dbReference type="AlphaFoldDB" id="U5MVH6"/>
<dbReference type="KEGG" id="csb:CLSA_c26750"/>
<evidence type="ECO:0000313" key="2">
    <source>
        <dbReference type="Proteomes" id="UP000017118"/>
    </source>
</evidence>
<dbReference type="PANTHER" id="PTHR33747:SF1">
    <property type="entry name" value="ADENYLATE CYCLASE-ASSOCIATED CAP C-TERMINAL DOMAIN-CONTAINING PROTEIN"/>
    <property type="match status" value="1"/>
</dbReference>
<dbReference type="EMBL" id="CP006721">
    <property type="protein sequence ID" value="AGX43646.1"/>
    <property type="molecule type" value="Genomic_DNA"/>
</dbReference>
<dbReference type="PANTHER" id="PTHR33747">
    <property type="entry name" value="UPF0225 PROTEIN SCO1677"/>
    <property type="match status" value="1"/>
</dbReference>
<dbReference type="PATRIC" id="fig|1345695.10.peg.1885"/>
<accession>U5MVH6</accession>
<proteinExistence type="predicted"/>
<protein>
    <submittedName>
        <fullName evidence="1">SEC-C motif domain protein</fullName>
    </submittedName>
</protein>
<dbReference type="eggNOG" id="COG3012">
    <property type="taxonomic scope" value="Bacteria"/>
</dbReference>
<evidence type="ECO:0000313" key="1">
    <source>
        <dbReference type="EMBL" id="AGX43646.1"/>
    </source>
</evidence>
<dbReference type="Gene3D" id="3.10.450.50">
    <property type="match status" value="1"/>
</dbReference>
<dbReference type="Proteomes" id="UP000017118">
    <property type="component" value="Chromosome"/>
</dbReference>
<dbReference type="InterPro" id="IPR004027">
    <property type="entry name" value="SEC_C_motif"/>
</dbReference>
<dbReference type="HOGENOM" id="CLU_355910_0_0_9"/>
<dbReference type="SUPFAM" id="SSF103642">
    <property type="entry name" value="Sec-C motif"/>
    <property type="match status" value="1"/>
</dbReference>
<sequence length="788" mass="92396">MAGGPIQVERNGRMISIKNNATAEEYNNFIDGLANGYESYVQEINNLINEIKQCISKCNPLELLKYAYHNFFMSILGITSEVQQTKEQVYMGREIEYIQSVLVSSESYYDFSVPPNDDSKTFYCISEKIQKLYTLVERYCIFHTAKIKKEKNIELDLEKEKFLVEAQLSVFVRGDRYSVYEIPTIRTLLQPHNDEFIKQYNISVDDFVKGLESIKKSLTHGVMDTMGILNSLHEDFKTSMREETGDIREKYNNHIEADEKLSERKEKFIENFCGYGLFDLTKLTNWPKKLLEDLSFSLNENKRFYEDDLYGGWPLVELPVYERPFINVNDSFYCFDYYNLFDNIYRVIQKLIKRVDPLYAQKWNKRQMEITESMVGDLFKKVLPGCTLYESNYYPKNKSLKDCAENDLIVIYDDNIIIVEVKGGSYTYRSPILDIESHIKSLETLVGAADSQAERTLTYLKSAENVKLYDSKKKEKCNISINDFEEVTLMCVTLDNFNEFAAKIEKLNFMSLNKNTIALSIDDFRVYTDYFDSPLTFLHYLKERKLVTRNKALNLNDELDHLGMYIKHNIYSDMYSNENYNYVNMYGYREEIDKYFNSLDNESIHIDKPVQNIPGEFLEIINFLDKSKLVGRRKLSSFLLNFAEDAKFQLVEGIKRMLKRQKEINRMTQLSLMGEIPMSLFCHQPSISDMPEEECREYTMATMLKAKDKFRLELHLFYDNNNVLIDLKFKFHQYEDIPDEQIGQLKQVGDKIVLSRIENFKKVKGKKIGRNDPCPCGSGKKYKKCCGK</sequence>
<dbReference type="Pfam" id="PF02810">
    <property type="entry name" value="SEC-C"/>
    <property type="match status" value="1"/>
</dbReference>